<comment type="caution">
    <text evidence="2">The sequence shown here is derived from an EMBL/GenBank/DDBJ whole genome shotgun (WGS) entry which is preliminary data.</text>
</comment>
<dbReference type="AlphaFoldDB" id="A0A1J9PYJ3"/>
<organism evidence="2 3">
    <name type="scientific">Blastomyces percursus</name>
    <dbReference type="NCBI Taxonomy" id="1658174"/>
    <lineage>
        <taxon>Eukaryota</taxon>
        <taxon>Fungi</taxon>
        <taxon>Dikarya</taxon>
        <taxon>Ascomycota</taxon>
        <taxon>Pezizomycotina</taxon>
        <taxon>Eurotiomycetes</taxon>
        <taxon>Eurotiomycetidae</taxon>
        <taxon>Onygenales</taxon>
        <taxon>Ajellomycetaceae</taxon>
        <taxon>Blastomyces</taxon>
    </lineage>
</organism>
<dbReference type="EMBL" id="LGTZ01001617">
    <property type="protein sequence ID" value="OJD20970.1"/>
    <property type="molecule type" value="Genomic_DNA"/>
</dbReference>
<feature type="domain" description="JmjC" evidence="1">
    <location>
        <begin position="1"/>
        <end position="77"/>
    </location>
</feature>
<dbReference type="SUPFAM" id="SSF51197">
    <property type="entry name" value="Clavaminate synthase-like"/>
    <property type="match status" value="1"/>
</dbReference>
<protein>
    <recommendedName>
        <fullName evidence="1">JmjC domain-containing protein</fullName>
    </recommendedName>
</protein>
<sequence>MSRPTKQDLDCWISDPHTYTGGPWRYVVLRPGQTIFFTSGTIHYVFRLSGDQTLIFGGHILQWSNIDQWMKVIIAQIKDPDITNEDMKSSVENYVNGVVDLVHEKRNISVEGHAEGQGNIGNLDEETISSFLENVKIFHSLKAAQHVDYQ</sequence>
<accession>A0A1J9PYJ3</accession>
<evidence type="ECO:0000313" key="3">
    <source>
        <dbReference type="Proteomes" id="UP000242791"/>
    </source>
</evidence>
<reference evidence="2 3" key="1">
    <citation type="submission" date="2015-08" db="EMBL/GenBank/DDBJ databases">
        <title>Emmonsia species relationships and genome sequence.</title>
        <authorList>
            <person name="Cuomo C.A."/>
            <person name="Schwartz I.S."/>
            <person name="Kenyon C."/>
            <person name="De Hoog G.S."/>
            <person name="Govender N.P."/>
            <person name="Botha A."/>
            <person name="Moreno L."/>
            <person name="De Vries M."/>
            <person name="Munoz J.F."/>
            <person name="Stielow J.B."/>
        </authorList>
    </citation>
    <scope>NUCLEOTIDE SEQUENCE [LARGE SCALE GENOMIC DNA]</scope>
    <source>
        <strain evidence="2 3">EI222</strain>
    </source>
</reference>
<name>A0A1J9PYJ3_9EURO</name>
<keyword evidence="3" id="KW-1185">Reference proteome</keyword>
<gene>
    <name evidence="2" type="ORF">ACJ73_07691</name>
</gene>
<dbReference type="STRING" id="1658174.A0A1J9PYJ3"/>
<dbReference type="InterPro" id="IPR003347">
    <property type="entry name" value="JmjC_dom"/>
</dbReference>
<proteinExistence type="predicted"/>
<dbReference type="Gene3D" id="2.60.120.650">
    <property type="entry name" value="Cupin"/>
    <property type="match status" value="1"/>
</dbReference>
<dbReference type="VEuPathDB" id="FungiDB:ACJ73_07691"/>
<dbReference type="Proteomes" id="UP000242791">
    <property type="component" value="Unassembled WGS sequence"/>
</dbReference>
<evidence type="ECO:0000259" key="1">
    <source>
        <dbReference type="PROSITE" id="PS51184"/>
    </source>
</evidence>
<dbReference type="OrthoDB" id="4206709at2759"/>
<dbReference type="PROSITE" id="PS51184">
    <property type="entry name" value="JMJC"/>
    <property type="match status" value="1"/>
</dbReference>
<evidence type="ECO:0000313" key="2">
    <source>
        <dbReference type="EMBL" id="OJD20970.1"/>
    </source>
</evidence>